<organism evidence="4 5">
    <name type="scientific">Haemonchus contortus</name>
    <name type="common">Barber pole worm</name>
    <dbReference type="NCBI Taxonomy" id="6289"/>
    <lineage>
        <taxon>Eukaryota</taxon>
        <taxon>Metazoa</taxon>
        <taxon>Ecdysozoa</taxon>
        <taxon>Nematoda</taxon>
        <taxon>Chromadorea</taxon>
        <taxon>Rhabditida</taxon>
        <taxon>Rhabditina</taxon>
        <taxon>Rhabditomorpha</taxon>
        <taxon>Strongyloidea</taxon>
        <taxon>Trichostrongylidae</taxon>
        <taxon>Haemonchus</taxon>
    </lineage>
</organism>
<dbReference type="InterPro" id="IPR021109">
    <property type="entry name" value="Peptidase_aspartic_dom_sf"/>
</dbReference>
<dbReference type="GO" id="GO:0005764">
    <property type="term" value="C:lysosome"/>
    <property type="evidence" value="ECO:0007669"/>
    <property type="project" value="TreeGrafter"/>
</dbReference>
<keyword evidence="2" id="KW-1015">Disulfide bond</keyword>
<dbReference type="GO" id="GO:0004190">
    <property type="term" value="F:aspartic-type endopeptidase activity"/>
    <property type="evidence" value="ECO:0007669"/>
    <property type="project" value="InterPro"/>
</dbReference>
<feature type="disulfide bond" evidence="2">
    <location>
        <begin position="53"/>
        <end position="60"/>
    </location>
</feature>
<dbReference type="AlphaFoldDB" id="A0A7I4YHR1"/>
<dbReference type="InterPro" id="IPR034164">
    <property type="entry name" value="Pepsin-like_dom"/>
</dbReference>
<dbReference type="PANTHER" id="PTHR47966:SF51">
    <property type="entry name" value="BETA-SITE APP-CLEAVING ENZYME, ISOFORM A-RELATED"/>
    <property type="match status" value="1"/>
</dbReference>
<evidence type="ECO:0000256" key="1">
    <source>
        <dbReference type="ARBA" id="ARBA00007447"/>
    </source>
</evidence>
<dbReference type="InterPro" id="IPR001461">
    <property type="entry name" value="Aspartic_peptidase_A1"/>
</dbReference>
<feature type="domain" description="Peptidase A1" evidence="3">
    <location>
        <begin position="22"/>
        <end position="179"/>
    </location>
</feature>
<name>A0A7I4YHR1_HAECO</name>
<evidence type="ECO:0000256" key="2">
    <source>
        <dbReference type="PIRSR" id="PIRSR601461-2"/>
    </source>
</evidence>
<comment type="similarity">
    <text evidence="1">Belongs to the peptidase A1 family.</text>
</comment>
<evidence type="ECO:0000313" key="4">
    <source>
        <dbReference type="Proteomes" id="UP000025227"/>
    </source>
</evidence>
<keyword evidence="4" id="KW-1185">Reference proteome</keyword>
<dbReference type="WBParaSite" id="HCON_00100260-00001">
    <property type="protein sequence ID" value="HCON_00100260-00001"/>
    <property type="gene ID" value="HCON_00100260"/>
</dbReference>
<protein>
    <submittedName>
        <fullName evidence="5">Peptidase A1 domain-containing protein</fullName>
    </submittedName>
</protein>
<dbReference type="InterPro" id="IPR033121">
    <property type="entry name" value="PEPTIDASE_A1"/>
</dbReference>
<reference evidence="5" key="1">
    <citation type="submission" date="2020-12" db="UniProtKB">
        <authorList>
            <consortium name="WormBaseParasite"/>
        </authorList>
    </citation>
    <scope>IDENTIFICATION</scope>
    <source>
        <strain evidence="5">MHco3</strain>
    </source>
</reference>
<dbReference type="PROSITE" id="PS51767">
    <property type="entry name" value="PEPTIDASE_A1"/>
    <property type="match status" value="1"/>
</dbReference>
<dbReference type="Pfam" id="PF00026">
    <property type="entry name" value="Asp"/>
    <property type="match status" value="1"/>
</dbReference>
<accession>A0A7I4YHR1</accession>
<dbReference type="GO" id="GO:0006508">
    <property type="term" value="P:proteolysis"/>
    <property type="evidence" value="ECO:0007669"/>
    <property type="project" value="InterPro"/>
</dbReference>
<proteinExistence type="inferred from homology"/>
<dbReference type="Proteomes" id="UP000025227">
    <property type="component" value="Unplaced"/>
</dbReference>
<dbReference type="CDD" id="cd05471">
    <property type="entry name" value="pepsin_like"/>
    <property type="match status" value="1"/>
</dbReference>
<dbReference type="SUPFAM" id="SSF50630">
    <property type="entry name" value="Acid proteases"/>
    <property type="match status" value="1"/>
</dbReference>
<dbReference type="PANTHER" id="PTHR47966">
    <property type="entry name" value="BETA-SITE APP-CLEAVING ENZYME, ISOFORM A-RELATED"/>
    <property type="match status" value="1"/>
</dbReference>
<dbReference type="OrthoDB" id="1026926at2759"/>
<evidence type="ECO:0000259" key="3">
    <source>
        <dbReference type="PROSITE" id="PS51767"/>
    </source>
</evidence>
<sequence>MDNGKSPYDSSETLQNSWDVDYYGPIQIGDPPQNFSVVFDTGSSNLYVPCVNCFRTPEFCQTHRKYNCEESSTCTVDYLEYLPLIYGRGQADGYVYNDTVCFDTEPKHCFRQGFVRAEYVLGSDFTEPDGTLGMDGLHSLLVTLRHLWKIFSLTRRRARKLSSLFGSTAIPSNISMVES</sequence>
<evidence type="ECO:0000313" key="5">
    <source>
        <dbReference type="WBParaSite" id="HCON_00100260-00001"/>
    </source>
</evidence>
<dbReference type="PROSITE" id="PS00141">
    <property type="entry name" value="ASP_PROTEASE"/>
    <property type="match status" value="1"/>
</dbReference>
<dbReference type="InterPro" id="IPR001969">
    <property type="entry name" value="Aspartic_peptidase_AS"/>
</dbReference>
<dbReference type="Gene3D" id="2.40.70.10">
    <property type="entry name" value="Acid Proteases"/>
    <property type="match status" value="1"/>
</dbReference>